<keyword evidence="2" id="KW-1185">Reference proteome</keyword>
<comment type="caution">
    <text evidence="1">The sequence shown here is derived from an EMBL/GenBank/DDBJ whole genome shotgun (WGS) entry which is preliminary data.</text>
</comment>
<organism evidence="1 2">
    <name type="scientific">Colletotrichum musicola</name>
    <dbReference type="NCBI Taxonomy" id="2175873"/>
    <lineage>
        <taxon>Eukaryota</taxon>
        <taxon>Fungi</taxon>
        <taxon>Dikarya</taxon>
        <taxon>Ascomycota</taxon>
        <taxon>Pezizomycotina</taxon>
        <taxon>Sordariomycetes</taxon>
        <taxon>Hypocreomycetidae</taxon>
        <taxon>Glomerellales</taxon>
        <taxon>Glomerellaceae</taxon>
        <taxon>Colletotrichum</taxon>
        <taxon>Colletotrichum orchidearum species complex</taxon>
    </lineage>
</organism>
<protein>
    <submittedName>
        <fullName evidence="1">Uncharacterized protein</fullName>
    </submittedName>
</protein>
<gene>
    <name evidence="1" type="ORF">CMUS01_02334</name>
</gene>
<dbReference type="AlphaFoldDB" id="A0A8H6U786"/>
<evidence type="ECO:0000313" key="1">
    <source>
        <dbReference type="EMBL" id="KAF6843223.1"/>
    </source>
</evidence>
<proteinExistence type="predicted"/>
<sequence>MPPAKKKMTLGETSSLLPAARAERSLESGKGPLTFVRLLLASPKRPLSAGRVPAAAEVAAACILEGRKKWMRGTALAEPCYMGPTVGLAMRKGSTRYPH</sequence>
<reference evidence="1" key="1">
    <citation type="journal article" date="2020" name="Phytopathology">
        <title>Genome Sequence Resources of Colletotrichum truncatum, C. plurivorum, C. musicola, and C. sojae: Four Species Pathogenic to Soybean (Glycine max).</title>
        <authorList>
            <person name="Rogerio F."/>
            <person name="Boufleur T.R."/>
            <person name="Ciampi-Guillardi M."/>
            <person name="Sukno S.A."/>
            <person name="Thon M.R."/>
            <person name="Massola Junior N.S."/>
            <person name="Baroncelli R."/>
        </authorList>
    </citation>
    <scope>NUCLEOTIDE SEQUENCE</scope>
    <source>
        <strain evidence="1">LFN0074</strain>
    </source>
</reference>
<dbReference type="Proteomes" id="UP000639643">
    <property type="component" value="Unassembled WGS sequence"/>
</dbReference>
<accession>A0A8H6U786</accession>
<evidence type="ECO:0000313" key="2">
    <source>
        <dbReference type="Proteomes" id="UP000639643"/>
    </source>
</evidence>
<name>A0A8H6U786_9PEZI</name>
<dbReference type="EMBL" id="WIGM01000047">
    <property type="protein sequence ID" value="KAF6843223.1"/>
    <property type="molecule type" value="Genomic_DNA"/>
</dbReference>